<proteinExistence type="predicted"/>
<protein>
    <submittedName>
        <fullName evidence="1">Uncharacterized protein</fullName>
    </submittedName>
</protein>
<reference evidence="1 2" key="1">
    <citation type="submission" date="2018-06" db="EMBL/GenBank/DDBJ databases">
        <authorList>
            <consortium name="Pathogen Informatics"/>
            <person name="Doyle S."/>
        </authorList>
    </citation>
    <scope>NUCLEOTIDE SEQUENCE [LARGE SCALE GENOMIC DNA]</scope>
    <source>
        <strain evidence="1 2">NCTC9645</strain>
    </source>
</reference>
<accession>A0A2X3D8R6</accession>
<dbReference type="EMBL" id="UASO01000004">
    <property type="protein sequence ID" value="SQC20956.1"/>
    <property type="molecule type" value="Genomic_DNA"/>
</dbReference>
<sequence>MASIPAFACCKAWPPVSAPRLLTYPFFASPCSRRHSFAAPSCASVHSGFTEPRNFTTSSAL</sequence>
<dbReference type="AlphaFoldDB" id="A0A2X3D8R6"/>
<dbReference type="Proteomes" id="UP000250675">
    <property type="component" value="Unassembled WGS sequence"/>
</dbReference>
<gene>
    <name evidence="1" type="ORF">NCTC9645_01940</name>
</gene>
<organism evidence="1 2">
    <name type="scientific">Klebsiella pneumoniae</name>
    <dbReference type="NCBI Taxonomy" id="573"/>
    <lineage>
        <taxon>Bacteria</taxon>
        <taxon>Pseudomonadati</taxon>
        <taxon>Pseudomonadota</taxon>
        <taxon>Gammaproteobacteria</taxon>
        <taxon>Enterobacterales</taxon>
        <taxon>Enterobacteriaceae</taxon>
        <taxon>Klebsiella/Raoultella group</taxon>
        <taxon>Klebsiella</taxon>
        <taxon>Klebsiella pneumoniae complex</taxon>
    </lineage>
</organism>
<name>A0A2X3D8R6_KLEPN</name>
<evidence type="ECO:0000313" key="1">
    <source>
        <dbReference type="EMBL" id="SQC20956.1"/>
    </source>
</evidence>
<evidence type="ECO:0000313" key="2">
    <source>
        <dbReference type="Proteomes" id="UP000250675"/>
    </source>
</evidence>